<dbReference type="EMBL" id="JABFUD020000016">
    <property type="protein sequence ID" value="KAI5067851.1"/>
    <property type="molecule type" value="Genomic_DNA"/>
</dbReference>
<evidence type="ECO:0000313" key="12">
    <source>
        <dbReference type="EMBL" id="KAI5067851.1"/>
    </source>
</evidence>
<dbReference type="Proteomes" id="UP000886520">
    <property type="component" value="Chromosome 16"/>
</dbReference>
<keyword evidence="6" id="KW-0813">Transport</keyword>
<evidence type="ECO:0000256" key="10">
    <source>
        <dbReference type="SAM" id="MobiDB-lite"/>
    </source>
</evidence>
<evidence type="ECO:0000256" key="9">
    <source>
        <dbReference type="ARBA" id="ARBA00023242"/>
    </source>
</evidence>
<dbReference type="GO" id="GO:0005737">
    <property type="term" value="C:cytoplasm"/>
    <property type="evidence" value="ECO:0007669"/>
    <property type="project" value="UniProtKB-SubCell"/>
</dbReference>
<evidence type="ECO:0000259" key="11">
    <source>
        <dbReference type="Pfam" id="PF08574"/>
    </source>
</evidence>
<keyword evidence="13" id="KW-1185">Reference proteome</keyword>
<keyword evidence="7" id="KW-0963">Cytoplasm</keyword>
<comment type="subcellular location">
    <subcellularLocation>
        <location evidence="3">Cytoplasm</location>
    </subcellularLocation>
    <subcellularLocation>
        <location evidence="2">Nucleus</location>
    </subcellularLocation>
</comment>
<evidence type="ECO:0000256" key="5">
    <source>
        <dbReference type="ARBA" id="ARBA00017036"/>
    </source>
</evidence>
<feature type="domain" description="Transcription factor Iwr1" evidence="11">
    <location>
        <begin position="224"/>
        <end position="287"/>
    </location>
</feature>
<sequence length="342" mass="39255">MLATVLDSEGDMSKPLIVRIKRKHLQLPIESLWLEVSDRPTKRLEAELCSFSINNSDIQGPARETCTYSCSDEAVECKSSRLLFHHVDTVTSFGREETKRMNALLREFHDESRKEKHRIWPKSKHGKLSTSKSREKHQEIARKARFEQVWRSRKRVNKQDNLSELFHLYDIVRVDLEADILDKQEREAENRLLQDFLPLFKEYLPSVAAEVVSSTASCVNDLEDEYVYDVYALGDKSNGGDMDTSDCPMIQVVDDDDFMWGASSESQYDSEDSNDENNPLNDYPEEEDDSEEETDSTLSQSEVVEGKQDVVWDASGKYGGDTAEEWEENWGSACYCSDEELG</sequence>
<evidence type="ECO:0000256" key="6">
    <source>
        <dbReference type="ARBA" id="ARBA00022448"/>
    </source>
</evidence>
<reference evidence="12" key="1">
    <citation type="submission" date="2021-01" db="EMBL/GenBank/DDBJ databases">
        <title>Adiantum capillus-veneris genome.</title>
        <authorList>
            <person name="Fang Y."/>
            <person name="Liao Q."/>
        </authorList>
    </citation>
    <scope>NUCLEOTIDE SEQUENCE</scope>
    <source>
        <strain evidence="12">H3</strain>
        <tissue evidence="12">Leaf</tissue>
    </source>
</reference>
<dbReference type="InterPro" id="IPR013883">
    <property type="entry name" value="TF_Iwr1_dom"/>
</dbReference>
<keyword evidence="8" id="KW-0653">Protein transport</keyword>
<dbReference type="GO" id="GO:0015031">
    <property type="term" value="P:protein transport"/>
    <property type="evidence" value="ECO:0007669"/>
    <property type="project" value="UniProtKB-KW"/>
</dbReference>
<accession>A0A9D4UH71</accession>
<dbReference type="OrthoDB" id="6255506at2759"/>
<dbReference type="PANTHER" id="PTHR31196:SF2">
    <property type="entry name" value="RNA POLYMERASE II NUCLEAR LOCALIZATION PROTEIN SLC7A6OS-RELATED"/>
    <property type="match status" value="1"/>
</dbReference>
<evidence type="ECO:0000256" key="4">
    <source>
        <dbReference type="ARBA" id="ARBA00010218"/>
    </source>
</evidence>
<gene>
    <name evidence="12" type="ORF">GOP47_0016196</name>
</gene>
<name>A0A9D4UH71_ADICA</name>
<protein>
    <recommendedName>
        <fullName evidence="5">Probable RNA polymerase II nuclear localization protein SLC7A6OS</fullName>
    </recommendedName>
</protein>
<dbReference type="InterPro" id="IPR040218">
    <property type="entry name" value="SLC7A6OS"/>
</dbReference>
<evidence type="ECO:0000256" key="2">
    <source>
        <dbReference type="ARBA" id="ARBA00004123"/>
    </source>
</evidence>
<evidence type="ECO:0000256" key="1">
    <source>
        <dbReference type="ARBA" id="ARBA00003202"/>
    </source>
</evidence>
<comment type="similarity">
    <text evidence="4">Belongs to the IWR1/SLC7A6OS family.</text>
</comment>
<evidence type="ECO:0000256" key="7">
    <source>
        <dbReference type="ARBA" id="ARBA00022490"/>
    </source>
</evidence>
<comment type="caution">
    <text evidence="12">The sequence shown here is derived from an EMBL/GenBank/DDBJ whole genome shotgun (WGS) entry which is preliminary data.</text>
</comment>
<organism evidence="12 13">
    <name type="scientific">Adiantum capillus-veneris</name>
    <name type="common">Maidenhair fern</name>
    <dbReference type="NCBI Taxonomy" id="13818"/>
    <lineage>
        <taxon>Eukaryota</taxon>
        <taxon>Viridiplantae</taxon>
        <taxon>Streptophyta</taxon>
        <taxon>Embryophyta</taxon>
        <taxon>Tracheophyta</taxon>
        <taxon>Polypodiopsida</taxon>
        <taxon>Polypodiidae</taxon>
        <taxon>Polypodiales</taxon>
        <taxon>Pteridineae</taxon>
        <taxon>Pteridaceae</taxon>
        <taxon>Vittarioideae</taxon>
        <taxon>Adiantum</taxon>
    </lineage>
</organism>
<feature type="compositionally biased region" description="Acidic residues" evidence="10">
    <location>
        <begin position="283"/>
        <end position="295"/>
    </location>
</feature>
<dbReference type="Pfam" id="PF08574">
    <property type="entry name" value="Iwr1"/>
    <property type="match status" value="1"/>
</dbReference>
<comment type="function">
    <text evidence="1">Directs RNA polymerase II nuclear import.</text>
</comment>
<keyword evidence="9" id="KW-0539">Nucleus</keyword>
<dbReference type="PANTHER" id="PTHR31196">
    <property type="entry name" value="RNA POLYMERASE II NUCLEAR LOCALIZATION PROTEIN SLC7A6OS-RELATED"/>
    <property type="match status" value="1"/>
</dbReference>
<evidence type="ECO:0000256" key="3">
    <source>
        <dbReference type="ARBA" id="ARBA00004496"/>
    </source>
</evidence>
<dbReference type="AlphaFoldDB" id="A0A9D4UH71"/>
<dbReference type="GO" id="GO:0005634">
    <property type="term" value="C:nucleus"/>
    <property type="evidence" value="ECO:0007669"/>
    <property type="project" value="UniProtKB-SubCell"/>
</dbReference>
<feature type="region of interest" description="Disordered" evidence="10">
    <location>
        <begin position="262"/>
        <end position="324"/>
    </location>
</feature>
<evidence type="ECO:0000313" key="13">
    <source>
        <dbReference type="Proteomes" id="UP000886520"/>
    </source>
</evidence>
<evidence type="ECO:0000256" key="8">
    <source>
        <dbReference type="ARBA" id="ARBA00022927"/>
    </source>
</evidence>
<proteinExistence type="inferred from homology"/>